<dbReference type="RefSeq" id="WP_217064467.1">
    <property type="nucleotide sequence ID" value="NZ_JAHQCS010000037.1"/>
</dbReference>
<feature type="domain" description="Alcohol dehydrogenase-like C-terminal" evidence="2">
    <location>
        <begin position="179"/>
        <end position="308"/>
    </location>
</feature>
<dbReference type="InterPro" id="IPR013154">
    <property type="entry name" value="ADH-like_N"/>
</dbReference>
<dbReference type="PANTHER" id="PTHR43401:SF2">
    <property type="entry name" value="L-THREONINE 3-DEHYDROGENASE"/>
    <property type="match status" value="1"/>
</dbReference>
<proteinExistence type="predicted"/>
<evidence type="ECO:0000256" key="1">
    <source>
        <dbReference type="ARBA" id="ARBA00023002"/>
    </source>
</evidence>
<dbReference type="PANTHER" id="PTHR43401">
    <property type="entry name" value="L-THREONINE 3-DEHYDROGENASE"/>
    <property type="match status" value="1"/>
</dbReference>
<evidence type="ECO:0000259" key="3">
    <source>
        <dbReference type="Pfam" id="PF08240"/>
    </source>
</evidence>
<organism evidence="4 5">
    <name type="scientific">Evansella tamaricis</name>
    <dbReference type="NCBI Taxonomy" id="2069301"/>
    <lineage>
        <taxon>Bacteria</taxon>
        <taxon>Bacillati</taxon>
        <taxon>Bacillota</taxon>
        <taxon>Bacilli</taxon>
        <taxon>Bacillales</taxon>
        <taxon>Bacillaceae</taxon>
        <taxon>Evansella</taxon>
    </lineage>
</organism>
<dbReference type="Pfam" id="PF08240">
    <property type="entry name" value="ADH_N"/>
    <property type="match status" value="1"/>
</dbReference>
<dbReference type="Pfam" id="PF00107">
    <property type="entry name" value="ADH_zinc_N"/>
    <property type="match status" value="1"/>
</dbReference>
<gene>
    <name evidence="4" type="ORF">KS419_02305</name>
</gene>
<protein>
    <submittedName>
        <fullName evidence="4">Alcohol dehydrogenase catalytic domain-containing protein</fullName>
    </submittedName>
</protein>
<reference evidence="4 5" key="1">
    <citation type="submission" date="2021-06" db="EMBL/GenBank/DDBJ databases">
        <title>Bacillus sp. RD4P76, an endophyte from a halophyte.</title>
        <authorList>
            <person name="Sun J.-Q."/>
        </authorList>
    </citation>
    <scope>NUCLEOTIDE SEQUENCE [LARGE SCALE GENOMIC DNA]</scope>
    <source>
        <strain evidence="4 5">CGMCC 1.15917</strain>
    </source>
</reference>
<dbReference type="Proteomes" id="UP000784880">
    <property type="component" value="Unassembled WGS sequence"/>
</dbReference>
<name>A0ABS6JBL0_9BACI</name>
<feature type="domain" description="Alcohol dehydrogenase-like N-terminal" evidence="3">
    <location>
        <begin position="23"/>
        <end position="128"/>
    </location>
</feature>
<dbReference type="InterPro" id="IPR013149">
    <property type="entry name" value="ADH-like_C"/>
</dbReference>
<evidence type="ECO:0000313" key="4">
    <source>
        <dbReference type="EMBL" id="MBU9710574.1"/>
    </source>
</evidence>
<dbReference type="EMBL" id="JAHQCS010000037">
    <property type="protein sequence ID" value="MBU9710574.1"/>
    <property type="molecule type" value="Genomic_DNA"/>
</dbReference>
<evidence type="ECO:0000259" key="2">
    <source>
        <dbReference type="Pfam" id="PF00107"/>
    </source>
</evidence>
<keyword evidence="5" id="KW-1185">Reference proteome</keyword>
<dbReference type="InterPro" id="IPR050129">
    <property type="entry name" value="Zn_alcohol_dh"/>
</dbReference>
<evidence type="ECO:0000313" key="5">
    <source>
        <dbReference type="Proteomes" id="UP000784880"/>
    </source>
</evidence>
<accession>A0ABS6JBL0</accession>
<keyword evidence="1" id="KW-0560">Oxidoreductase</keyword>
<comment type="caution">
    <text evidence="4">The sequence shown here is derived from an EMBL/GenBank/DDBJ whole genome shotgun (WGS) entry which is preliminary data.</text>
</comment>
<sequence>MLAYIYHSEKKMGLEEISKPVLGDGGALIQVVASSICGTDLRTYRHGSKKINEGTVLGHEFVGKILEISSDDSTNDFSVGDYIGVAPAIGCGECYCCKRGQFNMCNHLKTIGFQYHGAFAEQMVLPKSAFNMGNVYRLPDVEDYSIFTLSEPLACVINAQSYLNIQQGDDVVIFGSGIIGCMHAELAIESGAKQVFMIERSAERIDECQQLLEKVLFINSTEVDIFKEISDKTDGKGADVAIIACSAGGAQVDGMNLLAKGGRISLFGGLPGESNGFIDSNLVHYKEISVYGAHASTPQQNKEAMAMVYSKRIDVKKYTKSQYPLQEIGKAFRDVDNGKIIKATILNT</sequence>